<protein>
    <submittedName>
        <fullName evidence="6">Type II toxin-antitoxin system HipA family toxin</fullName>
    </submittedName>
</protein>
<keyword evidence="3" id="KW-0418">Kinase</keyword>
<evidence type="ECO:0000256" key="2">
    <source>
        <dbReference type="ARBA" id="ARBA00022679"/>
    </source>
</evidence>
<dbReference type="InterPro" id="IPR012893">
    <property type="entry name" value="HipA-like_C"/>
</dbReference>
<comment type="caution">
    <text evidence="6">The sequence shown here is derived from an EMBL/GenBank/DDBJ whole genome shotgun (WGS) entry which is preliminary data.</text>
</comment>
<evidence type="ECO:0000313" key="6">
    <source>
        <dbReference type="EMBL" id="RTQ90101.1"/>
    </source>
</evidence>
<dbReference type="Pfam" id="PF07804">
    <property type="entry name" value="HipA_C"/>
    <property type="match status" value="1"/>
</dbReference>
<dbReference type="Proteomes" id="UP000271705">
    <property type="component" value="Unassembled WGS sequence"/>
</dbReference>
<dbReference type="EMBL" id="RXLZ01000017">
    <property type="protein sequence ID" value="RTQ90101.1"/>
    <property type="molecule type" value="Genomic_DNA"/>
</dbReference>
<accession>A0A3S0JSE3</accession>
<sequence>MSAPPIDLKDVITTTVLSGLHYPLPPRELQVSIDEAPVGRLTEAANLWHFTYAPEWLGSAHRFPLAPALPLQDTAILDGSSQRPVQWYFDNLLPEEQQRTLMATDARVDGADAFALLATYGAESAGSLTLLPPGERLPPGGRKPLPDAELSTRIQGLPRTSLAAGAAKRMSLAGAQHKLAIIDTGGELYQPLGAEPSTHILKPDSTSSSYPHSVANEWFVMRLAQRMGLQVPKIERRYVPEPVFIIERFDREITADAIHRRHAIDACQLLNLDRQFKYTLGSIDTLKVIVEQCRSKLKTRVRLFDWLIFNVLTGNNDAHLKNLSFLVGSRGIELAPHYDLLSTACYETRAYADEGARWPERSELSWPILGVARFHDLRFEHLVSAGEALGLGRPAATRQLRHQIDRITSEAQALYALVLQENQQWSTRFDIGPTLEGEVHFLRTLVHVIIADMVRQLSPA</sequence>
<reference evidence="6 7" key="1">
    <citation type="submission" date="2018-12" db="EMBL/GenBank/DDBJ databases">
        <authorList>
            <person name="Kartti S."/>
            <person name="Manni A."/>
            <person name="Chemao El Fihri M.W."/>
            <person name="Laamarti M."/>
            <person name="Temsamani L."/>
            <person name="El Jamali J.E."/>
            <person name="Ouadghiri M."/>
            <person name="Ibrahimi A."/>
            <person name="Filati-Maltouf A."/>
        </authorList>
    </citation>
    <scope>NUCLEOTIDE SEQUENCE [LARGE SCALE GENOMIC DNA]</scope>
    <source>
        <strain evidence="6 7">MDMC339</strain>
    </source>
</reference>
<dbReference type="InterPro" id="IPR017508">
    <property type="entry name" value="HipA_N1"/>
</dbReference>
<keyword evidence="2" id="KW-0808">Transferase</keyword>
<name>A0A3S0JSE3_STEMA</name>
<feature type="domain" description="HipA-like C-terminal" evidence="4">
    <location>
        <begin position="170"/>
        <end position="407"/>
    </location>
</feature>
<dbReference type="GO" id="GO:0004674">
    <property type="term" value="F:protein serine/threonine kinase activity"/>
    <property type="evidence" value="ECO:0007669"/>
    <property type="project" value="TreeGrafter"/>
</dbReference>
<comment type="similarity">
    <text evidence="1">Belongs to the HipA Ser/Thr kinase family.</text>
</comment>
<dbReference type="PANTHER" id="PTHR37419:SF1">
    <property type="entry name" value="SERINE_THREONINE-PROTEIN KINASE TOXIN HIPA"/>
    <property type="match status" value="1"/>
</dbReference>
<organism evidence="6 7">
    <name type="scientific">Stenotrophomonas maltophilia</name>
    <name type="common">Pseudomonas maltophilia</name>
    <name type="synonym">Xanthomonas maltophilia</name>
    <dbReference type="NCBI Taxonomy" id="40324"/>
    <lineage>
        <taxon>Bacteria</taxon>
        <taxon>Pseudomonadati</taxon>
        <taxon>Pseudomonadota</taxon>
        <taxon>Gammaproteobacteria</taxon>
        <taxon>Lysobacterales</taxon>
        <taxon>Lysobacteraceae</taxon>
        <taxon>Stenotrophomonas</taxon>
        <taxon>Stenotrophomonas maltophilia group</taxon>
    </lineage>
</organism>
<dbReference type="InterPro" id="IPR052028">
    <property type="entry name" value="HipA_Ser/Thr_kinase"/>
</dbReference>
<dbReference type="RefSeq" id="WP_126928615.1">
    <property type="nucleotide sequence ID" value="NZ_RXLZ01000017.1"/>
</dbReference>
<dbReference type="GO" id="GO:0005829">
    <property type="term" value="C:cytosol"/>
    <property type="evidence" value="ECO:0007669"/>
    <property type="project" value="TreeGrafter"/>
</dbReference>
<evidence type="ECO:0000256" key="3">
    <source>
        <dbReference type="ARBA" id="ARBA00022777"/>
    </source>
</evidence>
<proteinExistence type="inferred from homology"/>
<evidence type="ECO:0000259" key="4">
    <source>
        <dbReference type="Pfam" id="PF07804"/>
    </source>
</evidence>
<dbReference type="AlphaFoldDB" id="A0A3S0JSE3"/>
<feature type="domain" description="HipA N-terminal subdomain 1" evidence="5">
    <location>
        <begin position="29"/>
        <end position="130"/>
    </location>
</feature>
<evidence type="ECO:0000259" key="5">
    <source>
        <dbReference type="Pfam" id="PF13657"/>
    </source>
</evidence>
<dbReference type="PANTHER" id="PTHR37419">
    <property type="entry name" value="SERINE/THREONINE-PROTEIN KINASE TOXIN HIPA"/>
    <property type="match status" value="1"/>
</dbReference>
<dbReference type="Pfam" id="PF13657">
    <property type="entry name" value="Couple_hipA"/>
    <property type="match status" value="1"/>
</dbReference>
<gene>
    <name evidence="6" type="ORF">EKL94_07565</name>
</gene>
<dbReference type="Gene3D" id="1.10.1070.20">
    <property type="match status" value="1"/>
</dbReference>
<dbReference type="NCBIfam" id="TIGR03071">
    <property type="entry name" value="couple_hipA"/>
    <property type="match status" value="1"/>
</dbReference>
<evidence type="ECO:0000256" key="1">
    <source>
        <dbReference type="ARBA" id="ARBA00010164"/>
    </source>
</evidence>
<evidence type="ECO:0000313" key="7">
    <source>
        <dbReference type="Proteomes" id="UP000271705"/>
    </source>
</evidence>